<dbReference type="EMBL" id="DS232924">
    <property type="protein sequence ID" value="EDS26807.1"/>
    <property type="molecule type" value="Genomic_DNA"/>
</dbReference>
<dbReference type="InParanoid" id="B0XFG9"/>
<comment type="caution">
    <text evidence="6">Lacks conserved residue(s) required for the propagation of feature annotation.</text>
</comment>
<feature type="transmembrane region" description="Helical" evidence="6">
    <location>
        <begin position="74"/>
        <end position="94"/>
    </location>
</feature>
<feature type="transmembrane region" description="Helical" evidence="6">
    <location>
        <begin position="252"/>
        <end position="269"/>
    </location>
</feature>
<feature type="transmembrane region" description="Helical" evidence="6">
    <location>
        <begin position="129"/>
        <end position="151"/>
    </location>
</feature>
<comment type="similarity">
    <text evidence="6">Belongs to the insect chemoreceptor superfamily. Gustatory receptor (GR) family.</text>
</comment>
<feature type="transmembrane region" description="Helical" evidence="6">
    <location>
        <begin position="34"/>
        <end position="54"/>
    </location>
</feature>
<dbReference type="Proteomes" id="UP000002320">
    <property type="component" value="Unassembled WGS sequence"/>
</dbReference>
<reference evidence="7" key="1">
    <citation type="submission" date="2007-03" db="EMBL/GenBank/DDBJ databases">
        <title>Annotation of Culex pipiens quinquefasciatus.</title>
        <authorList>
            <consortium name="The Broad Institute Genome Sequencing Platform"/>
            <person name="Atkinson P.W."/>
            <person name="Hemingway J."/>
            <person name="Christensen B.M."/>
            <person name="Higgs S."/>
            <person name="Kodira C."/>
            <person name="Hannick L."/>
            <person name="Megy K."/>
            <person name="O'Leary S."/>
            <person name="Pearson M."/>
            <person name="Haas B.J."/>
            <person name="Mauceli E."/>
            <person name="Wortman J.R."/>
            <person name="Lee N.H."/>
            <person name="Guigo R."/>
            <person name="Stanke M."/>
            <person name="Alvarado L."/>
            <person name="Amedeo P."/>
            <person name="Antoine C.H."/>
            <person name="Arensburger P."/>
            <person name="Bidwell S.L."/>
            <person name="Crawford M."/>
            <person name="Camaro F."/>
            <person name="Devon K."/>
            <person name="Engels R."/>
            <person name="Hammond M."/>
            <person name="Howarth C."/>
            <person name="Koehrsen M."/>
            <person name="Lawson D."/>
            <person name="Montgomery P."/>
            <person name="Nene V."/>
            <person name="Nusbaum C."/>
            <person name="Puiu D."/>
            <person name="Romero-Severson J."/>
            <person name="Severson D.W."/>
            <person name="Shumway M."/>
            <person name="Sisk P."/>
            <person name="Stolte C."/>
            <person name="Zeng Q."/>
            <person name="Eisenstadt E."/>
            <person name="Fraser-Liggett C."/>
            <person name="Strausberg R."/>
            <person name="Galagan J."/>
            <person name="Birren B."/>
            <person name="Collins F.H."/>
        </authorList>
    </citation>
    <scope>NUCLEOTIDE SEQUENCE [LARGE SCALE GENOMIC DNA]</scope>
    <source>
        <strain evidence="7">JHB</strain>
    </source>
</reference>
<dbReference type="HOGENOM" id="CLU_608674_0_0_1"/>
<evidence type="ECO:0000256" key="5">
    <source>
        <dbReference type="ARBA" id="ARBA00023136"/>
    </source>
</evidence>
<keyword evidence="3 6" id="KW-0812">Transmembrane</keyword>
<gene>
    <name evidence="8" type="primary">6052058</name>
    <name evidence="7" type="ORF">CpipJ_CPIJ018136</name>
</gene>
<proteinExistence type="inferred from homology"/>
<keyword evidence="2 6" id="KW-1003">Cell membrane</keyword>
<comment type="subcellular location">
    <subcellularLocation>
        <location evidence="1 6">Cell membrane</location>
        <topology evidence="1 6">Multi-pass membrane protein</topology>
    </subcellularLocation>
</comment>
<dbReference type="EnsemblMetazoa" id="CPIJ018136-RA">
    <property type="protein sequence ID" value="CPIJ018136-PA"/>
    <property type="gene ID" value="CPIJ018136"/>
</dbReference>
<dbReference type="GO" id="GO:0050909">
    <property type="term" value="P:sensory perception of taste"/>
    <property type="evidence" value="ECO:0007669"/>
    <property type="project" value="InterPro"/>
</dbReference>
<dbReference type="KEGG" id="cqu:CpipJ_CPIJ018136"/>
<evidence type="ECO:0000256" key="1">
    <source>
        <dbReference type="ARBA" id="ARBA00004651"/>
    </source>
</evidence>
<feature type="transmembrane region" description="Helical" evidence="6">
    <location>
        <begin position="171"/>
        <end position="191"/>
    </location>
</feature>
<evidence type="ECO:0000256" key="6">
    <source>
        <dbReference type="RuleBase" id="RU363108"/>
    </source>
</evidence>
<name>B0XFG9_CULQU</name>
<evidence type="ECO:0000313" key="7">
    <source>
        <dbReference type="EMBL" id="EDS26807.1"/>
    </source>
</evidence>
<feature type="transmembrane region" description="Helical" evidence="6">
    <location>
        <begin position="336"/>
        <end position="357"/>
    </location>
</feature>
<feature type="transmembrane region" description="Helical" evidence="6">
    <location>
        <begin position="303"/>
        <end position="324"/>
    </location>
</feature>
<dbReference type="AlphaFoldDB" id="B0XFG9"/>
<keyword evidence="6" id="KW-0807">Transducer</keyword>
<feature type="transmembrane region" description="Helical" evidence="6">
    <location>
        <begin position="377"/>
        <end position="396"/>
    </location>
</feature>
<feature type="transmembrane region" description="Helical" evidence="6">
    <location>
        <begin position="212"/>
        <end position="232"/>
    </location>
</feature>
<keyword evidence="5 6" id="KW-0472">Membrane</keyword>
<keyword evidence="9" id="KW-1185">Reference proteome</keyword>
<dbReference type="GO" id="GO:0007165">
    <property type="term" value="P:signal transduction"/>
    <property type="evidence" value="ECO:0007669"/>
    <property type="project" value="UniProtKB-KW"/>
</dbReference>
<evidence type="ECO:0000256" key="4">
    <source>
        <dbReference type="ARBA" id="ARBA00022989"/>
    </source>
</evidence>
<keyword evidence="6 7" id="KW-0675">Receptor</keyword>
<organism>
    <name type="scientific">Culex quinquefasciatus</name>
    <name type="common">Southern house mosquito</name>
    <name type="synonym">Culex pungens</name>
    <dbReference type="NCBI Taxonomy" id="7176"/>
    <lineage>
        <taxon>Eukaryota</taxon>
        <taxon>Metazoa</taxon>
        <taxon>Ecdysozoa</taxon>
        <taxon>Arthropoda</taxon>
        <taxon>Hexapoda</taxon>
        <taxon>Insecta</taxon>
        <taxon>Pterygota</taxon>
        <taxon>Neoptera</taxon>
        <taxon>Endopterygota</taxon>
        <taxon>Diptera</taxon>
        <taxon>Nematocera</taxon>
        <taxon>Culicoidea</taxon>
        <taxon>Culicidae</taxon>
        <taxon>Culicinae</taxon>
        <taxon>Culicini</taxon>
        <taxon>Culex</taxon>
        <taxon>Culex</taxon>
    </lineage>
</organism>
<comment type="function">
    <text evidence="6">Gustatory receptor which mediates acceptance or avoidance behavior, depending on its substrates.</text>
</comment>
<feature type="transmembrane region" description="Helical" evidence="6">
    <location>
        <begin position="416"/>
        <end position="433"/>
    </location>
</feature>
<evidence type="ECO:0000313" key="8">
    <source>
        <dbReference type="EnsemblMetazoa" id="CPIJ018136-PA"/>
    </source>
</evidence>
<evidence type="ECO:0000256" key="2">
    <source>
        <dbReference type="ARBA" id="ARBA00022475"/>
    </source>
</evidence>
<dbReference type="Pfam" id="PF08395">
    <property type="entry name" value="7tm_7"/>
    <property type="match status" value="1"/>
</dbReference>
<dbReference type="GO" id="GO:0005886">
    <property type="term" value="C:plasma membrane"/>
    <property type="evidence" value="ECO:0007669"/>
    <property type="project" value="UniProtKB-SubCell"/>
</dbReference>
<accession>B0XFG9</accession>
<protein>
    <recommendedName>
        <fullName evidence="6">Gustatory receptor</fullName>
    </recommendedName>
</protein>
<dbReference type="VEuPathDB" id="VectorBase:CPIJ018136"/>
<dbReference type="InterPro" id="IPR013604">
    <property type="entry name" value="7TM_chemorcpt"/>
</dbReference>
<reference evidence="8" key="2">
    <citation type="submission" date="2020-05" db="UniProtKB">
        <authorList>
            <consortium name="EnsemblMetazoa"/>
        </authorList>
    </citation>
    <scope>IDENTIFICATION</scope>
    <source>
        <strain evidence="8">JHB</strain>
    </source>
</reference>
<evidence type="ECO:0000256" key="3">
    <source>
        <dbReference type="ARBA" id="ARBA00022692"/>
    </source>
</evidence>
<evidence type="ECO:0000313" key="9">
    <source>
        <dbReference type="Proteomes" id="UP000002320"/>
    </source>
</evidence>
<keyword evidence="4 6" id="KW-1133">Transmembrane helix</keyword>
<sequence>MSAVYHNMVLPLKCLALYPPVSDVKHLRQVGLQLLNLAVIVASIVLNGYLLVSFSLESEVIKLCTGSILLQRMLDVYCVFRYVMISVVPIFAWYNLARTQRLLTTLEDVSREILDLGCQRAFGIAESSAFIRSAQLMSLVLPGFCYGTFHVYMEARGLVVYVQVMFRAVKNLYFCTYTQLWLQPTLFLLLIRARYVALGRAMRSRLTTTQRVLNWVWFGFNLTTCVAVSFFMLKQLPSDDANFVRRSVIRKVTNYCYAIVVTTVDFAVANRMRKIFDMIHRVDCELRRVGRCFVNHQRHRTQIVLFISCYGACCCFVSLIYFYMLPKPLAVVLCTMRYEIGLVAMCNQICIIIWLGWTRFRKLNDVLRSNLTTTQRVLNWISFGLNLVACVVVTVFMLDQLPSDANFVRNSLIRKVISYCFAIAVIVVGFTLADHTRRIFDMLHEVDCEV</sequence>